<dbReference type="Proteomes" id="UP001630127">
    <property type="component" value="Unassembled WGS sequence"/>
</dbReference>
<feature type="compositionally biased region" description="Basic residues" evidence="1">
    <location>
        <begin position="256"/>
        <end position="270"/>
    </location>
</feature>
<dbReference type="SMART" id="SM00767">
    <property type="entry name" value="DCD"/>
    <property type="match status" value="1"/>
</dbReference>
<dbReference type="PROSITE" id="PS51222">
    <property type="entry name" value="DCD"/>
    <property type="match status" value="1"/>
</dbReference>
<reference evidence="3 4" key="1">
    <citation type="submission" date="2024-11" db="EMBL/GenBank/DDBJ databases">
        <title>A near-complete genome assembly of Cinchona calisaya.</title>
        <authorList>
            <person name="Lian D.C."/>
            <person name="Zhao X.W."/>
            <person name="Wei L."/>
        </authorList>
    </citation>
    <scope>NUCLEOTIDE SEQUENCE [LARGE SCALE GENOMIC DNA]</scope>
    <source>
        <tissue evidence="3">Nenye</tissue>
    </source>
</reference>
<comment type="caution">
    <text evidence="3">The sequence shown here is derived from an EMBL/GenBank/DDBJ whole genome shotgun (WGS) entry which is preliminary data.</text>
</comment>
<dbReference type="PANTHER" id="PTHR46444">
    <property type="entry name" value="DCD (DEVELOPMENT AND CELL DEATH) DOMAIN PROTEIN-RELATED"/>
    <property type="match status" value="1"/>
</dbReference>
<name>A0ABD3AG83_9GENT</name>
<evidence type="ECO:0000256" key="1">
    <source>
        <dbReference type="SAM" id="MobiDB-lite"/>
    </source>
</evidence>
<feature type="compositionally biased region" description="Basic and acidic residues" evidence="1">
    <location>
        <begin position="273"/>
        <end position="285"/>
    </location>
</feature>
<organism evidence="3 4">
    <name type="scientific">Cinchona calisaya</name>
    <dbReference type="NCBI Taxonomy" id="153742"/>
    <lineage>
        <taxon>Eukaryota</taxon>
        <taxon>Viridiplantae</taxon>
        <taxon>Streptophyta</taxon>
        <taxon>Embryophyta</taxon>
        <taxon>Tracheophyta</taxon>
        <taxon>Spermatophyta</taxon>
        <taxon>Magnoliopsida</taxon>
        <taxon>eudicotyledons</taxon>
        <taxon>Gunneridae</taxon>
        <taxon>Pentapetalae</taxon>
        <taxon>asterids</taxon>
        <taxon>lamiids</taxon>
        <taxon>Gentianales</taxon>
        <taxon>Rubiaceae</taxon>
        <taxon>Cinchonoideae</taxon>
        <taxon>Cinchoneae</taxon>
        <taxon>Cinchona</taxon>
    </lineage>
</organism>
<dbReference type="PANTHER" id="PTHR46444:SF11">
    <property type="entry name" value="DCD DOMAIN-CONTAINING PROTEIN"/>
    <property type="match status" value="1"/>
</dbReference>
<evidence type="ECO:0000259" key="2">
    <source>
        <dbReference type="PROSITE" id="PS51222"/>
    </source>
</evidence>
<gene>
    <name evidence="3" type="ORF">ACH5RR_010079</name>
</gene>
<feature type="domain" description="DCD" evidence="2">
    <location>
        <begin position="297"/>
        <end position="424"/>
    </location>
</feature>
<sequence length="668" mass="77199">MEHQKSEVDVLNSNLSAEDNVATETNIVGTDLSNLVRTDVVQIEIVSQDEHDVATTVNEVKSEEIVVANDEVHENEENVAEEEGNEDDDGDDDGDEDGDGEYDDLDGRDEDEEYDDIDDVSFGDDDDDDDLNDVDFDDDNDVMEEEGDTENKEDGVFEDEDNQGSAMEGENEKEENEEKGGGSLEPKVKKLGKKNRRQEVIKSDLGKVNFKGEDKSKGDKKVNRMVQEDEENVKKAIEEENVKKAIEEKGEGSSKKNVKKLRKRNTRKVTKGNSEKVASKPEDKLGSSGRKKASKKVESMGMIFMCSSKTKKDCYRYNVLGLPANKRDLVGKIYKGMRLFLYDVDLKLLYGIYKAAGPGGYNLEPKAFKSQFPSQVHFNILEDCIPLAEEKFRKVIKENYFTRTKFDCHLKYDQVKKLCKLFVAATKGPRSERLDRNLKAKTHGSIDQDRSRARVVDKKRRRSALDEKLQYHDYPRIRQREVVASPLVPVTRVAPLPSPIAGPSYAYERTLGVDAYRHNVLVEHPDSYRRGPLLEHRDVYRREPPLDHRDVYREDPLLDRRGTCRRGPLVDQRDVYWQGRPLDYRDSYRRDVLVDRRDLRPIKLDVRQSDEIAGHDPYILYRERQSYRDPVYVEHLSPQRDRYHHHVGYRSRESPLPEYRSTRAQYRY</sequence>
<evidence type="ECO:0000313" key="3">
    <source>
        <dbReference type="EMBL" id="KAL3530757.1"/>
    </source>
</evidence>
<feature type="compositionally biased region" description="Basic and acidic residues" evidence="1">
    <location>
        <begin position="65"/>
        <end position="76"/>
    </location>
</feature>
<dbReference type="InterPro" id="IPR013989">
    <property type="entry name" value="Dev_and_cell_death_domain"/>
</dbReference>
<evidence type="ECO:0000313" key="4">
    <source>
        <dbReference type="Proteomes" id="UP001630127"/>
    </source>
</evidence>
<feature type="region of interest" description="Disordered" evidence="1">
    <location>
        <begin position="248"/>
        <end position="294"/>
    </location>
</feature>
<keyword evidence="4" id="KW-1185">Reference proteome</keyword>
<feature type="region of interest" description="Disordered" evidence="1">
    <location>
        <begin position="65"/>
        <end position="229"/>
    </location>
</feature>
<feature type="compositionally biased region" description="Acidic residues" evidence="1">
    <location>
        <begin position="77"/>
        <end position="148"/>
    </location>
</feature>
<protein>
    <recommendedName>
        <fullName evidence="2">DCD domain-containing protein</fullName>
    </recommendedName>
</protein>
<dbReference type="EMBL" id="JBJUIK010000004">
    <property type="protein sequence ID" value="KAL3530757.1"/>
    <property type="molecule type" value="Genomic_DNA"/>
</dbReference>
<proteinExistence type="predicted"/>
<feature type="compositionally biased region" description="Basic and acidic residues" evidence="1">
    <location>
        <begin position="197"/>
        <end position="222"/>
    </location>
</feature>
<accession>A0ABD3AG83</accession>
<dbReference type="AlphaFoldDB" id="A0ABD3AG83"/>
<dbReference type="Pfam" id="PF10539">
    <property type="entry name" value="Dev_Cell_Death"/>
    <property type="match status" value="1"/>
</dbReference>